<reference evidence="2 3" key="1">
    <citation type="journal article" date="2018" name="Front. Plant Sci.">
        <title>Red Clover (Trifolium pratense) and Zigzag Clover (T. medium) - A Picture of Genomic Similarities and Differences.</title>
        <authorList>
            <person name="Dluhosova J."/>
            <person name="Istvanek J."/>
            <person name="Nedelnik J."/>
            <person name="Repkova J."/>
        </authorList>
    </citation>
    <scope>NUCLEOTIDE SEQUENCE [LARGE SCALE GENOMIC DNA]</scope>
    <source>
        <strain evidence="3">cv. 10/8</strain>
        <tissue evidence="2">Leaf</tissue>
    </source>
</reference>
<comment type="caution">
    <text evidence="2">The sequence shown here is derived from an EMBL/GenBank/DDBJ whole genome shotgun (WGS) entry which is preliminary data.</text>
</comment>
<dbReference type="EMBL" id="LXQA010356778">
    <property type="protein sequence ID" value="MCI46384.1"/>
    <property type="molecule type" value="Genomic_DNA"/>
</dbReference>
<evidence type="ECO:0000313" key="3">
    <source>
        <dbReference type="Proteomes" id="UP000265520"/>
    </source>
</evidence>
<feature type="chain" id="PRO_5017250112" evidence="1">
    <location>
        <begin position="22"/>
        <end position="82"/>
    </location>
</feature>
<keyword evidence="1" id="KW-0732">Signal</keyword>
<protein>
    <submittedName>
        <fullName evidence="2">Uncharacterized protein</fullName>
    </submittedName>
</protein>
<dbReference type="Proteomes" id="UP000265520">
    <property type="component" value="Unassembled WGS sequence"/>
</dbReference>
<evidence type="ECO:0000256" key="1">
    <source>
        <dbReference type="SAM" id="SignalP"/>
    </source>
</evidence>
<evidence type="ECO:0000313" key="2">
    <source>
        <dbReference type="EMBL" id="MCI46384.1"/>
    </source>
</evidence>
<accession>A0A392SDV5</accession>
<organism evidence="2 3">
    <name type="scientific">Trifolium medium</name>
    <dbReference type="NCBI Taxonomy" id="97028"/>
    <lineage>
        <taxon>Eukaryota</taxon>
        <taxon>Viridiplantae</taxon>
        <taxon>Streptophyta</taxon>
        <taxon>Embryophyta</taxon>
        <taxon>Tracheophyta</taxon>
        <taxon>Spermatophyta</taxon>
        <taxon>Magnoliopsida</taxon>
        <taxon>eudicotyledons</taxon>
        <taxon>Gunneridae</taxon>
        <taxon>Pentapetalae</taxon>
        <taxon>rosids</taxon>
        <taxon>fabids</taxon>
        <taxon>Fabales</taxon>
        <taxon>Fabaceae</taxon>
        <taxon>Papilionoideae</taxon>
        <taxon>50 kb inversion clade</taxon>
        <taxon>NPAAA clade</taxon>
        <taxon>Hologalegina</taxon>
        <taxon>IRL clade</taxon>
        <taxon>Trifolieae</taxon>
        <taxon>Trifolium</taxon>
    </lineage>
</organism>
<sequence>MKRIILLAIIVVLVTFNVSKGREIQALHPVPPPPPMEYKTQCFIICICNHSSNYAKFFEYFKKSKTPVSPAVSPTVLDPVAP</sequence>
<name>A0A392SDV5_9FABA</name>
<keyword evidence="3" id="KW-1185">Reference proteome</keyword>
<proteinExistence type="predicted"/>
<dbReference type="AlphaFoldDB" id="A0A392SDV5"/>
<feature type="signal peptide" evidence="1">
    <location>
        <begin position="1"/>
        <end position="21"/>
    </location>
</feature>